<dbReference type="InterPro" id="IPR000172">
    <property type="entry name" value="GMC_OxRdtase_N"/>
</dbReference>
<evidence type="ECO:0000259" key="6">
    <source>
        <dbReference type="Pfam" id="PF00732"/>
    </source>
</evidence>
<dbReference type="SUPFAM" id="SSF51905">
    <property type="entry name" value="FAD/NAD(P)-binding domain"/>
    <property type="match status" value="1"/>
</dbReference>
<dbReference type="InterPro" id="IPR007867">
    <property type="entry name" value="GMC_OxRtase_C"/>
</dbReference>
<keyword evidence="9" id="KW-1185">Reference proteome</keyword>
<comment type="similarity">
    <text evidence="2">Belongs to the GMC oxidoreductase family.</text>
</comment>
<evidence type="ECO:0000256" key="5">
    <source>
        <dbReference type="PIRSR" id="PIRSR000137-2"/>
    </source>
</evidence>
<accession>A0A5D0XUV0</accession>
<evidence type="ECO:0000256" key="2">
    <source>
        <dbReference type="ARBA" id="ARBA00010790"/>
    </source>
</evidence>
<evidence type="ECO:0000259" key="7">
    <source>
        <dbReference type="Pfam" id="PF05199"/>
    </source>
</evidence>
<dbReference type="RefSeq" id="WP_148599896.1">
    <property type="nucleotide sequence ID" value="NZ_VSLD01000001.1"/>
</dbReference>
<evidence type="ECO:0000256" key="1">
    <source>
        <dbReference type="ARBA" id="ARBA00001974"/>
    </source>
</evidence>
<feature type="binding site" evidence="5">
    <location>
        <position position="221"/>
    </location>
    <ligand>
        <name>FAD</name>
        <dbReference type="ChEBI" id="CHEBI:57692"/>
    </ligand>
</feature>
<dbReference type="Proteomes" id="UP000323410">
    <property type="component" value="Unassembled WGS sequence"/>
</dbReference>
<dbReference type="InterPro" id="IPR036188">
    <property type="entry name" value="FAD/NAD-bd_sf"/>
</dbReference>
<evidence type="ECO:0000256" key="4">
    <source>
        <dbReference type="ARBA" id="ARBA00022827"/>
    </source>
</evidence>
<sequence>MTPQTHQDFDYIVVGAGSSGNVIARRLVDAGKRVAVLEAGDQDINPNIEHLYNLGALWHSPQDWDYFTTEQSGCAGRRIHLPRGKVMGGSHALNATIWVRGDRSDYDGWAEAGCPGWGWKDVLPVFKAIENYDGGASDTRGEAGLLDVVQNFSRNPLQEAMLEGAVEVGVKLNEDYNSGDVEGVSRMQLNVRDGKRFNTWHAYLRPVVDNSNLTLLTGAHVRRLIVEDGTVAGIEFEQDGETRTVRAGETILCAGALNSAELLLRSGIGPAAELRQAGIEPVHDLPGVGKNLQDHLLSPVIFSTTEPVPVGDVAPAEVHLFWKSHPELPVADTQPIFFSVPMYSEGYAQGPMSGADGGFSMLGGLVRPQSRGEVTLSGPNPEDPIRIDLGALTEQADIDALVASVKQCREIGRTAALTPWGVEEVYPGPSIADEDLETYVRESVVTYHHQVGTCRMGQDELAVVDPQNFRVHGLDGVRIADASIMPLVPTGNTNAPTIMIAERAAAVLVNSTPGAQGEATGTTTASVTT</sequence>
<dbReference type="PANTHER" id="PTHR11552:SF147">
    <property type="entry name" value="CHOLINE DEHYDROGENASE, MITOCHONDRIAL"/>
    <property type="match status" value="1"/>
</dbReference>
<dbReference type="GO" id="GO:0050660">
    <property type="term" value="F:flavin adenine dinucleotide binding"/>
    <property type="evidence" value="ECO:0007669"/>
    <property type="project" value="InterPro"/>
</dbReference>
<organism evidence="8 9">
    <name type="scientific">Arthrobacter echini</name>
    <dbReference type="NCBI Taxonomy" id="1529066"/>
    <lineage>
        <taxon>Bacteria</taxon>
        <taxon>Bacillati</taxon>
        <taxon>Actinomycetota</taxon>
        <taxon>Actinomycetes</taxon>
        <taxon>Micrococcales</taxon>
        <taxon>Micrococcaceae</taxon>
        <taxon>Arthrobacter</taxon>
    </lineage>
</organism>
<dbReference type="PANTHER" id="PTHR11552">
    <property type="entry name" value="GLUCOSE-METHANOL-CHOLINE GMC OXIDOREDUCTASE"/>
    <property type="match status" value="1"/>
</dbReference>
<evidence type="ECO:0000256" key="3">
    <source>
        <dbReference type="ARBA" id="ARBA00022630"/>
    </source>
</evidence>
<dbReference type="Gene3D" id="3.30.560.10">
    <property type="entry name" value="Glucose Oxidase, domain 3"/>
    <property type="match status" value="1"/>
</dbReference>
<evidence type="ECO:0000313" key="9">
    <source>
        <dbReference type="Proteomes" id="UP000323410"/>
    </source>
</evidence>
<feature type="binding site" evidence="5">
    <location>
        <position position="447"/>
    </location>
    <ligand>
        <name>substrate</name>
    </ligand>
</feature>
<dbReference type="Pfam" id="PF00732">
    <property type="entry name" value="GMC_oxred_N"/>
    <property type="match status" value="1"/>
</dbReference>
<dbReference type="EMBL" id="VSLD01000001">
    <property type="protein sequence ID" value="TYD00595.1"/>
    <property type="molecule type" value="Genomic_DNA"/>
</dbReference>
<dbReference type="GO" id="GO:0016614">
    <property type="term" value="F:oxidoreductase activity, acting on CH-OH group of donors"/>
    <property type="evidence" value="ECO:0007669"/>
    <property type="project" value="InterPro"/>
</dbReference>
<keyword evidence="4 5" id="KW-0274">FAD</keyword>
<feature type="domain" description="Glucose-methanol-choline oxidoreductase C-terminal" evidence="7">
    <location>
        <begin position="368"/>
        <end position="501"/>
    </location>
</feature>
<feature type="domain" description="Glucose-methanol-choline oxidoreductase N-terminal" evidence="6">
    <location>
        <begin position="9"/>
        <end position="296"/>
    </location>
</feature>
<reference evidence="8 9" key="1">
    <citation type="submission" date="2019-08" db="EMBL/GenBank/DDBJ databases">
        <title>Genone of Arthrobacter echini P9.</title>
        <authorList>
            <person name="Bowman J.P."/>
        </authorList>
    </citation>
    <scope>NUCLEOTIDE SEQUENCE [LARGE SCALE GENOMIC DNA]</scope>
    <source>
        <strain evidence="8 9">P9</strain>
    </source>
</reference>
<dbReference type="Pfam" id="PF05199">
    <property type="entry name" value="GMC_oxred_C"/>
    <property type="match status" value="1"/>
</dbReference>
<protein>
    <submittedName>
        <fullName evidence="8">FAD-binding protein</fullName>
    </submittedName>
</protein>
<comment type="caution">
    <text evidence="8">The sequence shown here is derived from an EMBL/GenBank/DDBJ whole genome shotgun (WGS) entry which is preliminary data.</text>
</comment>
<proteinExistence type="inferred from homology"/>
<dbReference type="OrthoDB" id="9785276at2"/>
<dbReference type="Gene3D" id="3.50.50.60">
    <property type="entry name" value="FAD/NAD(P)-binding domain"/>
    <property type="match status" value="1"/>
</dbReference>
<evidence type="ECO:0000313" key="8">
    <source>
        <dbReference type="EMBL" id="TYD00595.1"/>
    </source>
</evidence>
<dbReference type="InterPro" id="IPR012132">
    <property type="entry name" value="GMC_OxRdtase"/>
</dbReference>
<feature type="binding site" evidence="5">
    <location>
        <position position="86"/>
    </location>
    <ligand>
        <name>FAD</name>
        <dbReference type="ChEBI" id="CHEBI:57692"/>
    </ligand>
</feature>
<dbReference type="SUPFAM" id="SSF54373">
    <property type="entry name" value="FAD-linked reductases, C-terminal domain"/>
    <property type="match status" value="1"/>
</dbReference>
<name>A0A5D0XUV0_9MICC</name>
<dbReference type="AlphaFoldDB" id="A0A5D0XUV0"/>
<keyword evidence="3" id="KW-0285">Flavoprotein</keyword>
<comment type="cofactor">
    <cofactor evidence="1 5">
        <name>FAD</name>
        <dbReference type="ChEBI" id="CHEBI:57692"/>
    </cofactor>
</comment>
<gene>
    <name evidence="8" type="ORF">FQ377_04005</name>
</gene>
<dbReference type="PIRSF" id="PIRSF000137">
    <property type="entry name" value="Alcohol_oxidase"/>
    <property type="match status" value="1"/>
</dbReference>